<dbReference type="EMBL" id="VEVO01000010">
    <property type="protein sequence ID" value="KAF0035963.1"/>
    <property type="molecule type" value="Genomic_DNA"/>
</dbReference>
<dbReference type="AlphaFoldDB" id="A0A6A4SPQ4"/>
<proteinExistence type="predicted"/>
<gene>
    <name evidence="1" type="ORF">F2P81_011275</name>
</gene>
<organism evidence="1 2">
    <name type="scientific">Scophthalmus maximus</name>
    <name type="common">Turbot</name>
    <name type="synonym">Psetta maxima</name>
    <dbReference type="NCBI Taxonomy" id="52904"/>
    <lineage>
        <taxon>Eukaryota</taxon>
        <taxon>Metazoa</taxon>
        <taxon>Chordata</taxon>
        <taxon>Craniata</taxon>
        <taxon>Vertebrata</taxon>
        <taxon>Euteleostomi</taxon>
        <taxon>Actinopterygii</taxon>
        <taxon>Neopterygii</taxon>
        <taxon>Teleostei</taxon>
        <taxon>Neoteleostei</taxon>
        <taxon>Acanthomorphata</taxon>
        <taxon>Carangaria</taxon>
        <taxon>Pleuronectiformes</taxon>
        <taxon>Pleuronectoidei</taxon>
        <taxon>Scophthalmidae</taxon>
        <taxon>Scophthalmus</taxon>
    </lineage>
</organism>
<sequence>MTQHICFFRNNTTCEDSPKNDETLDERLDLRLSGNRDVSCFVANIFYVQLFKFGRRKVRSSQRVCFRCNAACEDSPKNDETLK</sequence>
<name>A0A6A4SPQ4_SCOMX</name>
<comment type="caution">
    <text evidence="1">The sequence shown here is derived from an EMBL/GenBank/DDBJ whole genome shotgun (WGS) entry which is preliminary data.</text>
</comment>
<accession>A0A6A4SPQ4</accession>
<reference evidence="1 2" key="1">
    <citation type="submission" date="2019-06" db="EMBL/GenBank/DDBJ databases">
        <title>Draft genomes of female and male turbot (Scophthalmus maximus).</title>
        <authorList>
            <person name="Xu H."/>
            <person name="Xu X.-W."/>
            <person name="Shao C."/>
            <person name="Chen S."/>
        </authorList>
    </citation>
    <scope>NUCLEOTIDE SEQUENCE [LARGE SCALE GENOMIC DNA]</scope>
    <source>
        <strain evidence="1">Ysfricsl-2016a</strain>
        <tissue evidence="1">Blood</tissue>
    </source>
</reference>
<protein>
    <submittedName>
        <fullName evidence="1">Uncharacterized protein</fullName>
    </submittedName>
</protein>
<evidence type="ECO:0000313" key="2">
    <source>
        <dbReference type="Proteomes" id="UP000438429"/>
    </source>
</evidence>
<dbReference type="Proteomes" id="UP000438429">
    <property type="component" value="Unassembled WGS sequence"/>
</dbReference>
<evidence type="ECO:0000313" key="1">
    <source>
        <dbReference type="EMBL" id="KAF0035963.1"/>
    </source>
</evidence>